<evidence type="ECO:0000313" key="11">
    <source>
        <dbReference type="Proteomes" id="UP000237466"/>
    </source>
</evidence>
<dbReference type="SUPFAM" id="SSF46689">
    <property type="entry name" value="Homeodomain-like"/>
    <property type="match status" value="1"/>
</dbReference>
<dbReference type="GO" id="GO:0043565">
    <property type="term" value="F:sequence-specific DNA binding"/>
    <property type="evidence" value="ECO:0007669"/>
    <property type="project" value="InterPro"/>
</dbReference>
<keyword evidence="6" id="KW-0804">Transcription</keyword>
<keyword evidence="2" id="KW-0547">Nucleotide-binding</keyword>
<dbReference type="SUPFAM" id="SSF52540">
    <property type="entry name" value="P-loop containing nucleoside triphosphate hydrolases"/>
    <property type="match status" value="1"/>
</dbReference>
<keyword evidence="5" id="KW-0805">Transcription regulation</keyword>
<dbReference type="InterPro" id="IPR002078">
    <property type="entry name" value="Sigma_54_int"/>
</dbReference>
<keyword evidence="4" id="KW-0902">Two-component regulatory system</keyword>
<dbReference type="EMBL" id="PDGH01000126">
    <property type="protein sequence ID" value="POB43880.1"/>
    <property type="molecule type" value="Genomic_DNA"/>
</dbReference>
<feature type="modified residue" description="4-aspartylphosphate" evidence="7">
    <location>
        <position position="53"/>
    </location>
</feature>
<dbReference type="AlphaFoldDB" id="A0A2S3QY84"/>
<dbReference type="Gene3D" id="1.10.8.60">
    <property type="match status" value="1"/>
</dbReference>
<dbReference type="PANTHER" id="PTHR32071">
    <property type="entry name" value="TRANSCRIPTIONAL REGULATORY PROTEIN"/>
    <property type="match status" value="1"/>
</dbReference>
<dbReference type="PANTHER" id="PTHR32071:SF57">
    <property type="entry name" value="C4-DICARBOXYLATE TRANSPORT TRANSCRIPTIONAL REGULATORY PROTEIN DCTD"/>
    <property type="match status" value="1"/>
</dbReference>
<dbReference type="SMART" id="SM00448">
    <property type="entry name" value="REC"/>
    <property type="match status" value="1"/>
</dbReference>
<dbReference type="Pfam" id="PF14532">
    <property type="entry name" value="Sigma54_activ_2"/>
    <property type="match status" value="1"/>
</dbReference>
<keyword evidence="1 7" id="KW-0597">Phosphoprotein</keyword>
<dbReference type="RefSeq" id="WP_103200975.1">
    <property type="nucleotide sequence ID" value="NZ_CP044207.1"/>
</dbReference>
<keyword evidence="3" id="KW-0067">ATP-binding</keyword>
<name>A0A2S3QY84_VIBVL</name>
<evidence type="ECO:0000256" key="7">
    <source>
        <dbReference type="PROSITE-ProRule" id="PRU00169"/>
    </source>
</evidence>
<dbReference type="InterPro" id="IPR001789">
    <property type="entry name" value="Sig_transdc_resp-reg_receiver"/>
</dbReference>
<dbReference type="Proteomes" id="UP000237466">
    <property type="component" value="Unassembled WGS sequence"/>
</dbReference>
<dbReference type="InterPro" id="IPR009057">
    <property type="entry name" value="Homeodomain-like_sf"/>
</dbReference>
<evidence type="ECO:0000259" key="9">
    <source>
        <dbReference type="PROSITE" id="PS50110"/>
    </source>
</evidence>
<dbReference type="InterPro" id="IPR027417">
    <property type="entry name" value="P-loop_NTPase"/>
</dbReference>
<evidence type="ECO:0000256" key="1">
    <source>
        <dbReference type="ARBA" id="ARBA00022553"/>
    </source>
</evidence>
<dbReference type="SUPFAM" id="SSF52172">
    <property type="entry name" value="CheY-like"/>
    <property type="match status" value="1"/>
</dbReference>
<dbReference type="Pfam" id="PF00072">
    <property type="entry name" value="Response_reg"/>
    <property type="match status" value="1"/>
</dbReference>
<dbReference type="GO" id="GO:0000160">
    <property type="term" value="P:phosphorelay signal transduction system"/>
    <property type="evidence" value="ECO:0007669"/>
    <property type="project" value="UniProtKB-KW"/>
</dbReference>
<evidence type="ECO:0000313" key="10">
    <source>
        <dbReference type="EMBL" id="POB43880.1"/>
    </source>
</evidence>
<gene>
    <name evidence="10" type="ORF">CRN52_19310</name>
</gene>
<evidence type="ECO:0000256" key="5">
    <source>
        <dbReference type="ARBA" id="ARBA00023015"/>
    </source>
</evidence>
<dbReference type="Gene3D" id="3.40.50.2300">
    <property type="match status" value="1"/>
</dbReference>
<feature type="domain" description="Sigma-54 factor interaction" evidence="8">
    <location>
        <begin position="139"/>
        <end position="334"/>
    </location>
</feature>
<dbReference type="GO" id="GO:0005524">
    <property type="term" value="F:ATP binding"/>
    <property type="evidence" value="ECO:0007669"/>
    <property type="project" value="UniProtKB-KW"/>
</dbReference>
<dbReference type="FunFam" id="3.40.50.2300:FF:000018">
    <property type="entry name" value="DNA-binding transcriptional regulator NtrC"/>
    <property type="match status" value="1"/>
</dbReference>
<dbReference type="PROSITE" id="PS50045">
    <property type="entry name" value="SIGMA54_INTERACT_4"/>
    <property type="match status" value="1"/>
</dbReference>
<protein>
    <submittedName>
        <fullName evidence="10">Two-component system response regulator</fullName>
    </submittedName>
</protein>
<dbReference type="PROSITE" id="PS50110">
    <property type="entry name" value="RESPONSE_REGULATORY"/>
    <property type="match status" value="1"/>
</dbReference>
<evidence type="ECO:0000259" key="8">
    <source>
        <dbReference type="PROSITE" id="PS50045"/>
    </source>
</evidence>
<comment type="caution">
    <text evidence="10">The sequence shown here is derived from an EMBL/GenBank/DDBJ whole genome shotgun (WGS) entry which is preliminary data.</text>
</comment>
<dbReference type="InterPro" id="IPR011006">
    <property type="entry name" value="CheY-like_superfamily"/>
</dbReference>
<dbReference type="Pfam" id="PF02954">
    <property type="entry name" value="HTH_8"/>
    <property type="match status" value="1"/>
</dbReference>
<dbReference type="Pfam" id="PF25601">
    <property type="entry name" value="AAA_lid_14"/>
    <property type="match status" value="1"/>
</dbReference>
<proteinExistence type="predicted"/>
<dbReference type="InterPro" id="IPR058031">
    <property type="entry name" value="AAA_lid_NorR"/>
</dbReference>
<feature type="domain" description="Response regulatory" evidence="9">
    <location>
        <begin position="4"/>
        <end position="118"/>
    </location>
</feature>
<dbReference type="InterPro" id="IPR002197">
    <property type="entry name" value="HTH_Fis"/>
</dbReference>
<sequence>MNSQIYFIDDEPHIRDSVSQALMIEGVEVISFPNAVEALKHIDTQQAGVVVTDIHMPVMNGLALLKELRSRNPHFQVIVLTGYGDVKTAVEAMKGGAYDFLEKPFSTDSLLKAIRNAEDKLALLQENIWLKKELDMQTHAGSKLIGHSQAMVQIRRALISAQTDRPLILYGDKGTGKRLCAQFFYDIHNRNEGELVPISGFYFSDLSSEEMPQKLRQLLAQHPNDTLFIHDAEVLKAKQWQILTETPLGTTKLVCATLSLPSTITGKIQSIALPTLDQRKNDIPALYKHFVRNACSRYQVQPPRITAEELETVQQQTWPENIRQLRQFAELRALKSPQFLSADVDELQQAQAQTMAQRLDYFEYTLLFDALKRHGGRLKEVQQELQVSRKTLYDKLKKHQLDKSQFKDQ</sequence>
<organism evidence="10 11">
    <name type="scientific">Vibrio vulnificus</name>
    <dbReference type="NCBI Taxonomy" id="672"/>
    <lineage>
        <taxon>Bacteria</taxon>
        <taxon>Pseudomonadati</taxon>
        <taxon>Pseudomonadota</taxon>
        <taxon>Gammaproteobacteria</taxon>
        <taxon>Vibrionales</taxon>
        <taxon>Vibrionaceae</taxon>
        <taxon>Vibrio</taxon>
    </lineage>
</organism>
<accession>A0A2S3QY84</accession>
<reference evidence="10 11" key="1">
    <citation type="journal article" date="2018" name="Front. Microbiol.">
        <title>Phylogeny of Vibrio vulnificus from the Analysis of the Core-Genome: Implications for Intra-Species Taxonomy.</title>
        <authorList>
            <person name="Roig F.J."/>
            <person name="Gonzalez-Candelas F."/>
            <person name="Sanjuan E."/>
            <person name="Fouz B."/>
            <person name="Feil E.J."/>
            <person name="Llorens C."/>
            <person name="Baker-Austin C."/>
            <person name="Oliver J.D."/>
            <person name="Danin-Poleg Y."/>
            <person name="Gibas C.J."/>
            <person name="Kashi Y."/>
            <person name="Gulig P.A."/>
            <person name="Morrison S.S."/>
            <person name="Amaro C."/>
        </authorList>
    </citation>
    <scope>NUCLEOTIDE SEQUENCE [LARGE SCALE GENOMIC DNA]</scope>
    <source>
        <strain evidence="10 11">CECT4608</strain>
    </source>
</reference>
<evidence type="ECO:0000256" key="6">
    <source>
        <dbReference type="ARBA" id="ARBA00023163"/>
    </source>
</evidence>
<dbReference type="GO" id="GO:0006355">
    <property type="term" value="P:regulation of DNA-templated transcription"/>
    <property type="evidence" value="ECO:0007669"/>
    <property type="project" value="InterPro"/>
</dbReference>
<evidence type="ECO:0000256" key="4">
    <source>
        <dbReference type="ARBA" id="ARBA00023012"/>
    </source>
</evidence>
<dbReference type="Gene3D" id="3.40.50.300">
    <property type="entry name" value="P-loop containing nucleotide triphosphate hydrolases"/>
    <property type="match status" value="1"/>
</dbReference>
<evidence type="ECO:0000256" key="2">
    <source>
        <dbReference type="ARBA" id="ARBA00022741"/>
    </source>
</evidence>
<evidence type="ECO:0000256" key="3">
    <source>
        <dbReference type="ARBA" id="ARBA00022840"/>
    </source>
</evidence>
<dbReference type="Gene3D" id="1.10.10.60">
    <property type="entry name" value="Homeodomain-like"/>
    <property type="match status" value="1"/>
</dbReference>